<dbReference type="RefSeq" id="WP_380250402.1">
    <property type="nucleotide sequence ID" value="NZ_JBHUII010000004.1"/>
</dbReference>
<dbReference type="InterPro" id="IPR012334">
    <property type="entry name" value="Pectin_lyas_fold"/>
</dbReference>
<gene>
    <name evidence="1" type="ORF">ACFSKO_08350</name>
</gene>
<evidence type="ECO:0008006" key="3">
    <source>
        <dbReference type="Google" id="ProtNLM"/>
    </source>
</evidence>
<dbReference type="Proteomes" id="UP001597294">
    <property type="component" value="Unassembled WGS sequence"/>
</dbReference>
<evidence type="ECO:0000313" key="1">
    <source>
        <dbReference type="EMBL" id="MFD2205617.1"/>
    </source>
</evidence>
<evidence type="ECO:0000313" key="2">
    <source>
        <dbReference type="Proteomes" id="UP001597294"/>
    </source>
</evidence>
<dbReference type="EMBL" id="JBHUII010000004">
    <property type="protein sequence ID" value="MFD2205617.1"/>
    <property type="molecule type" value="Genomic_DNA"/>
</dbReference>
<organism evidence="1 2">
    <name type="scientific">Kiloniella antarctica</name>
    <dbReference type="NCBI Taxonomy" id="1550907"/>
    <lineage>
        <taxon>Bacteria</taxon>
        <taxon>Pseudomonadati</taxon>
        <taxon>Pseudomonadota</taxon>
        <taxon>Alphaproteobacteria</taxon>
        <taxon>Rhodospirillales</taxon>
        <taxon>Kiloniellaceae</taxon>
        <taxon>Kiloniella</taxon>
    </lineage>
</organism>
<protein>
    <recommendedName>
        <fullName evidence="3">Right handed beta helix domain-containing protein</fullName>
    </recommendedName>
</protein>
<dbReference type="InterPro" id="IPR011050">
    <property type="entry name" value="Pectin_lyase_fold/virulence"/>
</dbReference>
<comment type="caution">
    <text evidence="1">The sequence shown here is derived from an EMBL/GenBank/DDBJ whole genome shotgun (WGS) entry which is preliminary data.</text>
</comment>
<sequence>MQQIIVTPKTVKKILRELTPGKEVIFKAGRYLDVLKIKLRNGQDSPMTILRGEPGAIITMNLSADDYREQGNEIARQVQDGEIDTANRYPGLYPLKMDGRLKIKKSANILIQGLTFEESWPTHIAIKKCQNLTFRDCDFRDATFAIAATGKSTYGLRFERCRWIQDRVAGRIWKEIPWGRIHGDYRDDPQKYGKVDVKEDWRLFDGDFIRGEDIAGGLTLEHCEIGQAFNAIHLYNPKKKLDRCVDINVHDCHFFEIRDNVLEPESCAYNWWFWNNTIKNAHKPFSLNIVKGGAFYIFSNRWWFDSIQGPDCPTESRGGGMFKFHSNNKQDQLAPNYVFHNSIATRSDYARKGQFSGLQHFNNAIWVAHKGESYDRFILDEADFFGELSIPTSEPGYLKKRFITNWGLYNIRFENDVIYDPSWPEELLAAGYDGVTKSYAEDPRFHDVLEGDFELGTRSPCYAKGMAKKVIMPIGDDWILPGGQDIGALQREGLTRGPEFRPVFQSTHSEVR</sequence>
<proteinExistence type="predicted"/>
<keyword evidence="2" id="KW-1185">Reference proteome</keyword>
<dbReference type="SUPFAM" id="SSF51126">
    <property type="entry name" value="Pectin lyase-like"/>
    <property type="match status" value="1"/>
</dbReference>
<name>A0ABW5BHM6_9PROT</name>
<dbReference type="Gene3D" id="2.160.20.10">
    <property type="entry name" value="Single-stranded right-handed beta-helix, Pectin lyase-like"/>
    <property type="match status" value="1"/>
</dbReference>
<reference evidence="2" key="1">
    <citation type="journal article" date="2019" name="Int. J. Syst. Evol. Microbiol.">
        <title>The Global Catalogue of Microorganisms (GCM) 10K type strain sequencing project: providing services to taxonomists for standard genome sequencing and annotation.</title>
        <authorList>
            <consortium name="The Broad Institute Genomics Platform"/>
            <consortium name="The Broad Institute Genome Sequencing Center for Infectious Disease"/>
            <person name="Wu L."/>
            <person name="Ma J."/>
        </authorList>
    </citation>
    <scope>NUCLEOTIDE SEQUENCE [LARGE SCALE GENOMIC DNA]</scope>
    <source>
        <strain evidence="2">CGMCC 4.7192</strain>
    </source>
</reference>
<accession>A0ABW5BHM6</accession>